<dbReference type="Pfam" id="PF02810">
    <property type="entry name" value="SEC-C"/>
    <property type="match status" value="1"/>
</dbReference>
<dbReference type="InterPro" id="IPR011990">
    <property type="entry name" value="TPR-like_helical_dom_sf"/>
</dbReference>
<name>A0ABS0B2X9_9BACT</name>
<evidence type="ECO:0000313" key="3">
    <source>
        <dbReference type="Proteomes" id="UP001194714"/>
    </source>
</evidence>
<dbReference type="Gene3D" id="1.25.40.10">
    <property type="entry name" value="Tetratricopeptide repeat domain"/>
    <property type="match status" value="1"/>
</dbReference>
<comment type="caution">
    <text evidence="2">The sequence shown here is derived from an EMBL/GenBank/DDBJ whole genome shotgun (WGS) entry which is preliminary data.</text>
</comment>
<proteinExistence type="predicted"/>
<protein>
    <submittedName>
        <fullName evidence="2">Uncharacterized protein</fullName>
    </submittedName>
</protein>
<dbReference type="RefSeq" id="WP_194848240.1">
    <property type="nucleotide sequence ID" value="NZ_JAAEJV010000051.1"/>
</dbReference>
<evidence type="ECO:0000256" key="1">
    <source>
        <dbReference type="SAM" id="MobiDB-lite"/>
    </source>
</evidence>
<sequence>MKVSKVDIDRILSGEHTEFTADEKKNLLENREEIIESLDAFLFQEVSDLVEEGECSDPTALYWGFRLGVFVQAPFMFDRLLELCYASTEAIDEAMGWLFSTGELPYLFAYAASGNWEEIKPLIEDAELDEYVRAACLDSIMFMVGLGKVSRLEVIPYAKELIKGVLEDEDDRTGFFAVALVNICEKLCAEECTEGVRELFGCFLIDPTQTSIEYFLEALEQGKESCIKELQETVKRYQILNNLKSDEPSEKKSDETPSPPKREMSKKPAAMGRNDPCLCGSGKKYKKCCLKHSTPFIPRTDFDISFEPLETCEAFNTLPEKERDIVNSFLLKVKADPKGTIEDILHYLEKYPNVPRLYNFLFSAYRLLDQPRKAAQVLKKTVELFPNYLFGLVEYSLYFLRRGELDQAHVALNHAMTLTDLYPDRKVFHSTEVEAFFYALAQLFIKKEEFNHVKGYLDLLKKINSESNLAKDVEMKMDGALSMHTIAESFKELGKNNS</sequence>
<organism evidence="2 3">
    <name type="scientific">Candidatus Neptunichlamydia vexilliferae</name>
    <dbReference type="NCBI Taxonomy" id="1651774"/>
    <lineage>
        <taxon>Bacteria</taxon>
        <taxon>Pseudomonadati</taxon>
        <taxon>Chlamydiota</taxon>
        <taxon>Chlamydiia</taxon>
        <taxon>Parachlamydiales</taxon>
        <taxon>Simkaniaceae</taxon>
        <taxon>Candidatus Neptunichlamydia</taxon>
    </lineage>
</organism>
<dbReference type="SUPFAM" id="SSF48452">
    <property type="entry name" value="TPR-like"/>
    <property type="match status" value="1"/>
</dbReference>
<evidence type="ECO:0000313" key="2">
    <source>
        <dbReference type="EMBL" id="MBF5059920.1"/>
    </source>
</evidence>
<keyword evidence="3" id="KW-1185">Reference proteome</keyword>
<dbReference type="SUPFAM" id="SSF103642">
    <property type="entry name" value="Sec-C motif"/>
    <property type="match status" value="1"/>
</dbReference>
<dbReference type="Pfam" id="PF06685">
    <property type="entry name" value="DUF1186"/>
    <property type="match status" value="1"/>
</dbReference>
<gene>
    <name evidence="2" type="ORF">NEPTK9_001443</name>
</gene>
<feature type="compositionally biased region" description="Basic and acidic residues" evidence="1">
    <location>
        <begin position="245"/>
        <end position="266"/>
    </location>
</feature>
<reference evidence="2 3" key="1">
    <citation type="submission" date="2020-01" db="EMBL/GenBank/DDBJ databases">
        <title>Draft genome sequence of Cand. Neptunochlamydia vexilliferae K9.</title>
        <authorList>
            <person name="Schulz F."/>
            <person name="Koestlbacher S."/>
            <person name="Wascher F."/>
            <person name="Pizzetti I."/>
            <person name="Horn M."/>
        </authorList>
    </citation>
    <scope>NUCLEOTIDE SEQUENCE [LARGE SCALE GENOMIC DNA]</scope>
    <source>
        <strain evidence="2 3">K9</strain>
    </source>
</reference>
<feature type="region of interest" description="Disordered" evidence="1">
    <location>
        <begin position="245"/>
        <end position="271"/>
    </location>
</feature>
<dbReference type="InterPro" id="IPR004027">
    <property type="entry name" value="SEC_C_motif"/>
</dbReference>
<dbReference type="EMBL" id="JAAEJV010000051">
    <property type="protein sequence ID" value="MBF5059920.1"/>
    <property type="molecule type" value="Genomic_DNA"/>
</dbReference>
<dbReference type="Gene3D" id="3.10.450.50">
    <property type="match status" value="1"/>
</dbReference>
<accession>A0ABS0B2X9</accession>
<dbReference type="InterPro" id="IPR010602">
    <property type="entry name" value="DUF1186"/>
</dbReference>
<dbReference type="Proteomes" id="UP001194714">
    <property type="component" value="Unassembled WGS sequence"/>
</dbReference>